<keyword evidence="2" id="KW-1185">Reference proteome</keyword>
<gene>
    <name evidence="1" type="ORF">ACFPFW_04715</name>
</gene>
<protein>
    <submittedName>
        <fullName evidence="1">ERF family protein</fullName>
    </submittedName>
</protein>
<evidence type="ECO:0000313" key="1">
    <source>
        <dbReference type="EMBL" id="MFC5067315.1"/>
    </source>
</evidence>
<dbReference type="Pfam" id="PF04404">
    <property type="entry name" value="ERF"/>
    <property type="match status" value="1"/>
</dbReference>
<proteinExistence type="predicted"/>
<comment type="caution">
    <text evidence="1">The sequence shown here is derived from an EMBL/GenBank/DDBJ whole genome shotgun (WGS) entry which is preliminary data.</text>
</comment>
<organism evidence="1 2">
    <name type="scientific">Flaviflagellibacter deserti</name>
    <dbReference type="NCBI Taxonomy" id="2267266"/>
    <lineage>
        <taxon>Bacteria</taxon>
        <taxon>Pseudomonadati</taxon>
        <taxon>Pseudomonadota</taxon>
        <taxon>Alphaproteobacteria</taxon>
        <taxon>Hyphomicrobiales</taxon>
        <taxon>Flaviflagellibacter</taxon>
    </lineage>
</organism>
<dbReference type="EMBL" id="JBHSJF010000005">
    <property type="protein sequence ID" value="MFC5067315.1"/>
    <property type="molecule type" value="Genomic_DNA"/>
</dbReference>
<sequence>MAPVEAVSAAIGLPSLLRIIESATESEAISAAKLDSLLAMHDRLIEKMSREAFTAGLAALQSELPVIAERGVIPAKGRGGRPYTYALWEDINEEIKPLLARCGFALSFKTGQDGAAVRVTGVLSHKGGHSEETTMSLPVDLTGSKNAVQAIGSSTSYGKRYVTQALLNLTSRGEDDDGIAAVSEPTILEDELASLEELIRETGASRAKLLSYLEIEVLSDLPRTKFEHAVAVLEAKRGRV</sequence>
<evidence type="ECO:0000313" key="2">
    <source>
        <dbReference type="Proteomes" id="UP001595796"/>
    </source>
</evidence>
<dbReference type="Proteomes" id="UP001595796">
    <property type="component" value="Unassembled WGS sequence"/>
</dbReference>
<accession>A0ABV9Z0T6</accession>
<dbReference type="RefSeq" id="WP_114958620.1">
    <property type="nucleotide sequence ID" value="NZ_JBHSJF010000005.1"/>
</dbReference>
<reference evidence="2" key="1">
    <citation type="journal article" date="2019" name="Int. J. Syst. Evol. Microbiol.">
        <title>The Global Catalogue of Microorganisms (GCM) 10K type strain sequencing project: providing services to taxonomists for standard genome sequencing and annotation.</title>
        <authorList>
            <consortium name="The Broad Institute Genomics Platform"/>
            <consortium name="The Broad Institute Genome Sequencing Center for Infectious Disease"/>
            <person name="Wu L."/>
            <person name="Ma J."/>
        </authorList>
    </citation>
    <scope>NUCLEOTIDE SEQUENCE [LARGE SCALE GENOMIC DNA]</scope>
    <source>
        <strain evidence="2">CGMCC 1.16444</strain>
    </source>
</reference>
<dbReference type="InterPro" id="IPR007499">
    <property type="entry name" value="ERF_bacteria_virus"/>
</dbReference>
<name>A0ABV9Z0T6_9HYPH</name>